<dbReference type="Proteomes" id="UP001223712">
    <property type="component" value="Unassembled WGS sequence"/>
</dbReference>
<name>A0ABT8CMC1_9VIBR</name>
<accession>A0ABT8CMC1</accession>
<protein>
    <submittedName>
        <fullName evidence="1">Uncharacterized protein</fullName>
    </submittedName>
</protein>
<keyword evidence="2" id="KW-1185">Reference proteome</keyword>
<dbReference type="EMBL" id="JAUFQY010000002">
    <property type="protein sequence ID" value="MDN3702290.1"/>
    <property type="molecule type" value="Genomic_DNA"/>
</dbReference>
<organism evidence="1 2">
    <name type="scientific">Vibrio artabrorum</name>
    <dbReference type="NCBI Taxonomy" id="446374"/>
    <lineage>
        <taxon>Bacteria</taxon>
        <taxon>Pseudomonadati</taxon>
        <taxon>Pseudomonadota</taxon>
        <taxon>Gammaproteobacteria</taxon>
        <taxon>Vibrionales</taxon>
        <taxon>Vibrionaceae</taxon>
        <taxon>Vibrio</taxon>
    </lineage>
</organism>
<evidence type="ECO:0000313" key="2">
    <source>
        <dbReference type="Proteomes" id="UP001223712"/>
    </source>
</evidence>
<sequence>MSINNQDIRTIPCNAKRSELNTHLTDYPLYSTLLFIHSIPDEGQKNTWLWLLARLQLCMENLTYEQLLDFDNARRTLSQEDTVILSDIKELSQIELSNLCRSSPELRRFSHYFISPPHPTRKRKPYHPYKSDNEYKDNMTTALGQSITVCTPVDRDGNEKSAFYELDDPTFKGSPSLTHDQAKRHYQFHRVGVENAIARNNQKLPMSMAALTPSELQCWLTHHCPELFTNQLNRLTEEDRICWFLFFLRLLLGNIKFNPILFNQANKLGDSPEDTSITYILDKKGDCASSLRLSTRHLFKGKQAPQGAKQYYSNQTYIELKLPWPLGTLLNLILRTLPANKRHNISLDSALARSASEQNKWLSTLIKESKPTFPFKVTPNALFHAFQHFYAQSLPSVWSDYLNQNGSVLMHYVNVETSAFSSLLNRHWFHFITLVGVPNELGWSSQTDSGSTLNDTFHQQIGSAITLRDTLFRDLFEALLSPIESQDRQISDTDCSQRIGLYLHIRTAVELALRPVKAPYPSIKTAPGVRASW</sequence>
<comment type="caution">
    <text evidence="1">The sequence shown here is derived from an EMBL/GenBank/DDBJ whole genome shotgun (WGS) entry which is preliminary data.</text>
</comment>
<dbReference type="RefSeq" id="WP_290334959.1">
    <property type="nucleotide sequence ID" value="NZ_JAUFQY010000002.1"/>
</dbReference>
<reference evidence="2" key="1">
    <citation type="journal article" date="2019" name="Int. J. Syst. Evol. Microbiol.">
        <title>The Global Catalogue of Microorganisms (GCM) 10K type strain sequencing project: providing services to taxonomists for standard genome sequencing and annotation.</title>
        <authorList>
            <consortium name="The Broad Institute Genomics Platform"/>
            <consortium name="The Broad Institute Genome Sequencing Center for Infectious Disease"/>
            <person name="Wu L."/>
            <person name="Ma J."/>
        </authorList>
    </citation>
    <scope>NUCLEOTIDE SEQUENCE [LARGE SCALE GENOMIC DNA]</scope>
    <source>
        <strain evidence="2">CECT 7226</strain>
    </source>
</reference>
<proteinExistence type="predicted"/>
<evidence type="ECO:0000313" key="1">
    <source>
        <dbReference type="EMBL" id="MDN3702290.1"/>
    </source>
</evidence>
<gene>
    <name evidence="1" type="ORF">QWY96_17745</name>
</gene>